<dbReference type="GO" id="GO:0004222">
    <property type="term" value="F:metalloendopeptidase activity"/>
    <property type="evidence" value="ECO:0007669"/>
    <property type="project" value="UniProtKB-UniRule"/>
</dbReference>
<dbReference type="PROSITE" id="PS51864">
    <property type="entry name" value="ASTACIN"/>
    <property type="match status" value="1"/>
</dbReference>
<dbReference type="CDD" id="cd04280">
    <property type="entry name" value="ZnMc_astacin_like"/>
    <property type="match status" value="1"/>
</dbReference>
<dbReference type="Proteomes" id="UP000494163">
    <property type="component" value="Chromosome 2L"/>
</dbReference>
<feature type="chain" id="PRO_5005732021" description="Metalloendopeptidase" evidence="2">
    <location>
        <begin position="20"/>
        <end position="258"/>
    </location>
</feature>
<dbReference type="PRINTS" id="PR00480">
    <property type="entry name" value="ASTACIN"/>
</dbReference>
<dbReference type="SMART" id="SM00235">
    <property type="entry name" value="ZnMc"/>
    <property type="match status" value="1"/>
</dbReference>
<dbReference type="OrthoDB" id="291007at2759"/>
<feature type="domain" description="Peptidase M12A" evidence="3">
    <location>
        <begin position="56"/>
        <end position="255"/>
    </location>
</feature>
<keyword evidence="1 2" id="KW-0482">Metalloprotease</keyword>
<dbReference type="FunFam" id="3.40.390.10:FF:000037">
    <property type="entry name" value="Metalloendopeptidase"/>
    <property type="match status" value="1"/>
</dbReference>
<feature type="binding site" evidence="1">
    <location>
        <position position="153"/>
    </location>
    <ligand>
        <name>Zn(2+)</name>
        <dbReference type="ChEBI" id="CHEBI:29105"/>
        <note>catalytic</note>
    </ligand>
</feature>
<evidence type="ECO:0000256" key="1">
    <source>
        <dbReference type="PROSITE-ProRule" id="PRU01211"/>
    </source>
</evidence>
<dbReference type="InterPro" id="IPR006026">
    <property type="entry name" value="Peptidase_Metallo"/>
</dbReference>
<dbReference type="Gene3D" id="3.40.390.10">
    <property type="entry name" value="Collagenase (Catalytic Domain)"/>
    <property type="match status" value="1"/>
</dbReference>
<dbReference type="GO" id="GO:0006508">
    <property type="term" value="P:proteolysis"/>
    <property type="evidence" value="ECO:0007669"/>
    <property type="project" value="UniProtKB-KW"/>
</dbReference>
<dbReference type="PANTHER" id="PTHR10127:SF814">
    <property type="entry name" value="MEPRIN A SUBUNIT BETA"/>
    <property type="match status" value="1"/>
</dbReference>
<dbReference type="SUPFAM" id="SSF55486">
    <property type="entry name" value="Metalloproteases ('zincins'), catalytic domain"/>
    <property type="match status" value="1"/>
</dbReference>
<dbReference type="EC" id="3.4.24.-" evidence="2"/>
<feature type="signal peptide" evidence="2">
    <location>
        <begin position="1"/>
        <end position="19"/>
    </location>
</feature>
<comment type="caution">
    <text evidence="1">Lacks conserved residue(s) required for the propagation of feature annotation.</text>
</comment>
<feature type="active site" evidence="1">
    <location>
        <position position="154"/>
    </location>
</feature>
<gene>
    <name evidence="4" type="ORF">Dbus_chr2Lg1892</name>
</gene>
<evidence type="ECO:0000259" key="3">
    <source>
        <dbReference type="PROSITE" id="PS51864"/>
    </source>
</evidence>
<dbReference type="EMBL" id="CP012523">
    <property type="protein sequence ID" value="ALC39807.1"/>
    <property type="molecule type" value="Genomic_DNA"/>
</dbReference>
<keyword evidence="1 2" id="KW-0862">Zinc</keyword>
<sequence length="258" mass="28379">MQFSSLLLSVALLVCACQALPLPELDAEEAAGLAEGDMQLTSQQQQALLAAPQGRNGLLDMSKRWPSNLVIYKISEDFDAAHQAAIRQAIETIEEKTCVRFRPATAADVAFVSITAQSGGCYTTVGYTGKSQVMNLEIYPLGEGCFRPGTILHELMHALGFYHQQSSAIRDDYVQVVQENIVPGKEFNFKKYAATVVTDFDVGYDYESCLHYRPGAFSANGQDTIVPLDRTAQIGQRLKLSGKDIDKINIMYKCPKLV</sequence>
<keyword evidence="5" id="KW-1185">Reference proteome</keyword>
<reference evidence="4 5" key="1">
    <citation type="submission" date="2015-08" db="EMBL/GenBank/DDBJ databases">
        <title>Ancestral chromatin configuration constrains chromatin evolution on differentiating sex chromosomes in Drosophila.</title>
        <authorList>
            <person name="Zhou Q."/>
            <person name="Bachtrog D."/>
        </authorList>
    </citation>
    <scope>NUCLEOTIDE SEQUENCE [LARGE SCALE GENOMIC DNA]</scope>
    <source>
        <tissue evidence="4">Whole larvae</tissue>
    </source>
</reference>
<dbReference type="SMR" id="A0A0M4ES32"/>
<protein>
    <recommendedName>
        <fullName evidence="2">Metalloendopeptidase</fullName>
        <ecNumber evidence="2">3.4.24.-</ecNumber>
    </recommendedName>
</protein>
<dbReference type="InterPro" id="IPR001506">
    <property type="entry name" value="Peptidase_M12A"/>
</dbReference>
<keyword evidence="1 2" id="KW-0378">Hydrolase</keyword>
<evidence type="ECO:0000256" key="2">
    <source>
        <dbReference type="RuleBase" id="RU361183"/>
    </source>
</evidence>
<dbReference type="STRING" id="30019.A0A0M4ES32"/>
<feature type="binding site" evidence="1">
    <location>
        <position position="157"/>
    </location>
    <ligand>
        <name>Zn(2+)</name>
        <dbReference type="ChEBI" id="CHEBI:29105"/>
        <note>catalytic</note>
    </ligand>
</feature>
<organism evidence="4 5">
    <name type="scientific">Drosophila busckii</name>
    <name type="common">Fruit fly</name>
    <dbReference type="NCBI Taxonomy" id="30019"/>
    <lineage>
        <taxon>Eukaryota</taxon>
        <taxon>Metazoa</taxon>
        <taxon>Ecdysozoa</taxon>
        <taxon>Arthropoda</taxon>
        <taxon>Hexapoda</taxon>
        <taxon>Insecta</taxon>
        <taxon>Pterygota</taxon>
        <taxon>Neoptera</taxon>
        <taxon>Endopterygota</taxon>
        <taxon>Diptera</taxon>
        <taxon>Brachycera</taxon>
        <taxon>Muscomorpha</taxon>
        <taxon>Ephydroidea</taxon>
        <taxon>Drosophilidae</taxon>
        <taxon>Drosophila</taxon>
    </lineage>
</organism>
<dbReference type="AlphaFoldDB" id="A0A0M4ES32"/>
<keyword evidence="2" id="KW-0732">Signal</keyword>
<proteinExistence type="predicted"/>
<name>A0A0M4ES32_DROBS</name>
<dbReference type="Pfam" id="PF01400">
    <property type="entry name" value="Astacin"/>
    <property type="match status" value="1"/>
</dbReference>
<dbReference type="InterPro" id="IPR024079">
    <property type="entry name" value="MetalloPept_cat_dom_sf"/>
</dbReference>
<comment type="cofactor">
    <cofactor evidence="1 2">
        <name>Zn(2+)</name>
        <dbReference type="ChEBI" id="CHEBI:29105"/>
    </cofactor>
    <text evidence="1 2">Binds 1 zinc ion per subunit.</text>
</comment>
<dbReference type="InterPro" id="IPR034035">
    <property type="entry name" value="Astacin-like_dom"/>
</dbReference>
<dbReference type="OMA" id="NSCLHYR"/>
<dbReference type="GO" id="GO:0008270">
    <property type="term" value="F:zinc ion binding"/>
    <property type="evidence" value="ECO:0007669"/>
    <property type="project" value="UniProtKB-UniRule"/>
</dbReference>
<keyword evidence="1 2" id="KW-0479">Metal-binding</keyword>
<evidence type="ECO:0000313" key="5">
    <source>
        <dbReference type="Proteomes" id="UP000494163"/>
    </source>
</evidence>
<dbReference type="PANTHER" id="PTHR10127">
    <property type="entry name" value="DISCOIDIN, CUB, EGF, LAMININ , AND ZINC METALLOPROTEASE DOMAIN CONTAINING"/>
    <property type="match status" value="1"/>
</dbReference>
<evidence type="ECO:0000313" key="4">
    <source>
        <dbReference type="EMBL" id="ALC39807.1"/>
    </source>
</evidence>
<keyword evidence="1 2" id="KW-0645">Protease</keyword>
<accession>A0A0M4ES32</accession>
<feature type="binding site" evidence="1">
    <location>
        <position position="163"/>
    </location>
    <ligand>
        <name>Zn(2+)</name>
        <dbReference type="ChEBI" id="CHEBI:29105"/>
        <note>catalytic</note>
    </ligand>
</feature>